<feature type="chain" id="PRO_5046733450" evidence="1">
    <location>
        <begin position="23"/>
        <end position="123"/>
    </location>
</feature>
<keyword evidence="3" id="KW-1185">Reference proteome</keyword>
<keyword evidence="2" id="KW-0449">Lipoprotein</keyword>
<feature type="signal peptide" evidence="1">
    <location>
        <begin position="1"/>
        <end position="22"/>
    </location>
</feature>
<proteinExistence type="predicted"/>
<dbReference type="PROSITE" id="PS51257">
    <property type="entry name" value="PROKAR_LIPOPROTEIN"/>
    <property type="match status" value="1"/>
</dbReference>
<evidence type="ECO:0000313" key="2">
    <source>
        <dbReference type="EMBL" id="ASB89779.1"/>
    </source>
</evidence>
<evidence type="ECO:0000313" key="3">
    <source>
        <dbReference type="Proteomes" id="UP000196877"/>
    </source>
</evidence>
<gene>
    <name evidence="2" type="ORF">S101395_03272</name>
</gene>
<dbReference type="GeneID" id="92852786"/>
<dbReference type="EMBL" id="CP021920">
    <property type="protein sequence ID" value="ASB89779.1"/>
    <property type="molecule type" value="Genomic_DNA"/>
</dbReference>
<evidence type="ECO:0000256" key="1">
    <source>
        <dbReference type="SAM" id="SignalP"/>
    </source>
</evidence>
<dbReference type="RefSeq" id="WP_006638332.1">
    <property type="nucleotide sequence ID" value="NZ_BORD01000004.1"/>
</dbReference>
<protein>
    <submittedName>
        <fullName evidence="2">Pal-related lipoprotein</fullName>
    </submittedName>
</protein>
<keyword evidence="1" id="KW-0732">Signal</keyword>
<sequence length="123" mass="14333">MLYRAIFTAVCILFLMSGCSLSQVTADQNVQNDQTRHAKLLFFSDNDHMGREVAYYDALLDLKQEFPRQVSNMEILHDKGEWKKEVQTFPCLLLVSGKTVLVKIEGIKDKEKIVERLRRELKR</sequence>
<organism evidence="2 3">
    <name type="scientific">Bacillus sonorensis</name>
    <dbReference type="NCBI Taxonomy" id="119858"/>
    <lineage>
        <taxon>Bacteria</taxon>
        <taxon>Bacillati</taxon>
        <taxon>Bacillota</taxon>
        <taxon>Bacilli</taxon>
        <taxon>Bacillales</taxon>
        <taxon>Bacillaceae</taxon>
        <taxon>Bacillus</taxon>
    </lineage>
</organism>
<dbReference type="Proteomes" id="UP000196877">
    <property type="component" value="Chromosome"/>
</dbReference>
<reference evidence="2 3" key="1">
    <citation type="submission" date="2017-06" db="EMBL/GenBank/DDBJ databases">
        <title>Genome sequence of Bacillus sonorensis strain SRCM101395.</title>
        <authorList>
            <person name="Cho S.H."/>
        </authorList>
    </citation>
    <scope>NUCLEOTIDE SEQUENCE [LARGE SCALE GENOMIC DNA]</scope>
    <source>
        <strain evidence="2 3">SRCM101395</strain>
    </source>
</reference>
<name>A0ABM6LK93_9BACI</name>
<accession>A0ABM6LK93</accession>